<evidence type="ECO:0000256" key="1">
    <source>
        <dbReference type="SAM" id="Phobius"/>
    </source>
</evidence>
<evidence type="ECO:0008006" key="4">
    <source>
        <dbReference type="Google" id="ProtNLM"/>
    </source>
</evidence>
<evidence type="ECO:0000313" key="3">
    <source>
        <dbReference type="Proteomes" id="UP000184130"/>
    </source>
</evidence>
<name>A0A1M6YAU8_XYLRU</name>
<feature type="transmembrane region" description="Helical" evidence="1">
    <location>
        <begin position="165"/>
        <end position="185"/>
    </location>
</feature>
<feature type="transmembrane region" description="Helical" evidence="1">
    <location>
        <begin position="48"/>
        <end position="67"/>
    </location>
</feature>
<feature type="transmembrane region" description="Helical" evidence="1">
    <location>
        <begin position="137"/>
        <end position="153"/>
    </location>
</feature>
<organism evidence="2 3">
    <name type="scientific">Xylanibacter ruminicola</name>
    <name type="common">Prevotella ruminicola</name>
    <dbReference type="NCBI Taxonomy" id="839"/>
    <lineage>
        <taxon>Bacteria</taxon>
        <taxon>Pseudomonadati</taxon>
        <taxon>Bacteroidota</taxon>
        <taxon>Bacteroidia</taxon>
        <taxon>Bacteroidales</taxon>
        <taxon>Prevotellaceae</taxon>
        <taxon>Xylanibacter</taxon>
    </lineage>
</organism>
<sequence>MLSFAVPVAFFSIINIAFLLLTGSICIENLFSKDVFFRLFHYRYGLGEGFYCGDWFLWALLGLRLFYGDISYLSALRKYYIPIVVSVIVYMSLESHFLTIDTIFRGAYVGRLVPAMPFFCLGFFLKDNSWKPWGFSVYTLLALSGLLLVMPIINGNTSINSNIYGISYSVFFVFASISSVILFELSNCLPALRFVTVISNGTLLVLGLHIPIMKFLDMFFPSCFHEFLPLAVLPICYFPIVFLYKKCPLLLGKI</sequence>
<feature type="transmembrane region" description="Helical" evidence="1">
    <location>
        <begin position="6"/>
        <end position="27"/>
    </location>
</feature>
<evidence type="ECO:0000313" key="2">
    <source>
        <dbReference type="EMBL" id="SHL15242.1"/>
    </source>
</evidence>
<feature type="transmembrane region" description="Helical" evidence="1">
    <location>
        <begin position="224"/>
        <end position="244"/>
    </location>
</feature>
<keyword evidence="1" id="KW-1133">Transmembrane helix</keyword>
<keyword evidence="1" id="KW-0812">Transmembrane</keyword>
<dbReference type="AlphaFoldDB" id="A0A1M6YAU8"/>
<dbReference type="Proteomes" id="UP000184130">
    <property type="component" value="Unassembled WGS sequence"/>
</dbReference>
<proteinExistence type="predicted"/>
<feature type="transmembrane region" description="Helical" evidence="1">
    <location>
        <begin position="107"/>
        <end position="125"/>
    </location>
</feature>
<feature type="transmembrane region" description="Helical" evidence="1">
    <location>
        <begin position="191"/>
        <end position="212"/>
    </location>
</feature>
<accession>A0A1M6YAU8</accession>
<dbReference type="EMBL" id="FRBD01000025">
    <property type="protein sequence ID" value="SHL15242.1"/>
    <property type="molecule type" value="Genomic_DNA"/>
</dbReference>
<gene>
    <name evidence="2" type="ORF">SAMN05216463_12549</name>
</gene>
<feature type="transmembrane region" description="Helical" evidence="1">
    <location>
        <begin position="79"/>
        <end position="100"/>
    </location>
</feature>
<keyword evidence="1" id="KW-0472">Membrane</keyword>
<reference evidence="2 3" key="1">
    <citation type="submission" date="2016-11" db="EMBL/GenBank/DDBJ databases">
        <authorList>
            <person name="Jaros S."/>
            <person name="Januszkiewicz K."/>
            <person name="Wedrychowicz H."/>
        </authorList>
    </citation>
    <scope>NUCLEOTIDE SEQUENCE [LARGE SCALE GENOMIC DNA]</scope>
    <source>
        <strain evidence="2 3">KHT3</strain>
    </source>
</reference>
<protein>
    <recommendedName>
        <fullName evidence="4">Acyltransferase family protein</fullName>
    </recommendedName>
</protein>